<gene>
    <name evidence="1" type="primary">neuA</name>
    <name evidence="1" type="ORF">GCM10007216_14590</name>
</gene>
<dbReference type="Proteomes" id="UP000619534">
    <property type="component" value="Unassembled WGS sequence"/>
</dbReference>
<accession>A0ABQ1NWT0</accession>
<protein>
    <submittedName>
        <fullName evidence="1">Acylneuraminate cytidylyltransferase</fullName>
    </submittedName>
</protein>
<dbReference type="Pfam" id="PF02348">
    <property type="entry name" value="CTP_transf_3"/>
    <property type="match status" value="1"/>
</dbReference>
<dbReference type="CDD" id="cd02513">
    <property type="entry name" value="CMP-NeuAc_Synthase"/>
    <property type="match status" value="1"/>
</dbReference>
<evidence type="ECO:0000313" key="1">
    <source>
        <dbReference type="EMBL" id="GGC84978.1"/>
    </source>
</evidence>
<dbReference type="GO" id="GO:0016779">
    <property type="term" value="F:nucleotidyltransferase activity"/>
    <property type="evidence" value="ECO:0007669"/>
    <property type="project" value="UniProtKB-KW"/>
</dbReference>
<dbReference type="Gene3D" id="3.90.550.10">
    <property type="entry name" value="Spore Coat Polysaccharide Biosynthesis Protein SpsA, Chain A"/>
    <property type="match status" value="1"/>
</dbReference>
<dbReference type="InterPro" id="IPR050793">
    <property type="entry name" value="CMP-NeuNAc_synthase"/>
</dbReference>
<name>A0ABQ1NWT0_9BACI</name>
<organism evidence="1 2">
    <name type="scientific">Thalassobacillus devorans</name>
    <dbReference type="NCBI Taxonomy" id="279813"/>
    <lineage>
        <taxon>Bacteria</taxon>
        <taxon>Bacillati</taxon>
        <taxon>Bacillota</taxon>
        <taxon>Bacilli</taxon>
        <taxon>Bacillales</taxon>
        <taxon>Bacillaceae</taxon>
        <taxon>Thalassobacillus</taxon>
    </lineage>
</organism>
<keyword evidence="1" id="KW-0808">Transferase</keyword>
<comment type="caution">
    <text evidence="1">The sequence shown here is derived from an EMBL/GenBank/DDBJ whole genome shotgun (WGS) entry which is preliminary data.</text>
</comment>
<sequence length="228" mass="26174">MKYICIIPARGGSKGVPKKNIKEINNKPLIAWSIEQALDTEKVDRVVVSTDSGEIAEIAERHGAEVPFLRPEELAEDTTATEPALINMVETLREQEGSTYDAVILLQPTSPVRKKHSLKKAIDQFEREGTDSLLSVTENHHFFWENPENPRALYDYQNRPRRQDIKDEDRTYRENGSIYISKSGVLLNQRNRLGGKISMFKMSEEESYEIDSFVDFKVVEVLLKEFNK</sequence>
<dbReference type="PANTHER" id="PTHR21485:SF3">
    <property type="entry name" value="N-ACYLNEURAMINATE CYTIDYLYLTRANSFERASE"/>
    <property type="match status" value="1"/>
</dbReference>
<reference evidence="2" key="1">
    <citation type="journal article" date="2019" name="Int. J. Syst. Evol. Microbiol.">
        <title>The Global Catalogue of Microorganisms (GCM) 10K type strain sequencing project: providing services to taxonomists for standard genome sequencing and annotation.</title>
        <authorList>
            <consortium name="The Broad Institute Genomics Platform"/>
            <consortium name="The Broad Institute Genome Sequencing Center for Infectious Disease"/>
            <person name="Wu L."/>
            <person name="Ma J."/>
        </authorList>
    </citation>
    <scope>NUCLEOTIDE SEQUENCE [LARGE SCALE GENOMIC DNA]</scope>
    <source>
        <strain evidence="2">CCM 7282</strain>
    </source>
</reference>
<dbReference type="RefSeq" id="WP_062442134.1">
    <property type="nucleotide sequence ID" value="NZ_BMCJ01000002.1"/>
</dbReference>
<dbReference type="EMBL" id="BMCJ01000002">
    <property type="protein sequence ID" value="GGC84978.1"/>
    <property type="molecule type" value="Genomic_DNA"/>
</dbReference>
<dbReference type="PANTHER" id="PTHR21485">
    <property type="entry name" value="HAD SUPERFAMILY MEMBERS CMAS AND KDSC"/>
    <property type="match status" value="1"/>
</dbReference>
<proteinExistence type="predicted"/>
<evidence type="ECO:0000313" key="2">
    <source>
        <dbReference type="Proteomes" id="UP000619534"/>
    </source>
</evidence>
<dbReference type="InterPro" id="IPR003329">
    <property type="entry name" value="Cytidylyl_trans"/>
</dbReference>
<keyword evidence="1" id="KW-0548">Nucleotidyltransferase</keyword>
<keyword evidence="2" id="KW-1185">Reference proteome</keyword>
<dbReference type="InterPro" id="IPR029044">
    <property type="entry name" value="Nucleotide-diphossugar_trans"/>
</dbReference>
<dbReference type="SUPFAM" id="SSF53448">
    <property type="entry name" value="Nucleotide-diphospho-sugar transferases"/>
    <property type="match status" value="1"/>
</dbReference>